<name>A0A923PF77_9BACT</name>
<feature type="transmembrane region" description="Helical" evidence="1">
    <location>
        <begin position="25"/>
        <end position="44"/>
    </location>
</feature>
<dbReference type="RefSeq" id="WP_187465148.1">
    <property type="nucleotide sequence ID" value="NZ_JACSIT010000050.1"/>
</dbReference>
<evidence type="ECO:0000313" key="3">
    <source>
        <dbReference type="Proteomes" id="UP000650081"/>
    </source>
</evidence>
<keyword evidence="1" id="KW-0472">Membrane</keyword>
<gene>
    <name evidence="2" type="ORF">H9S92_02525</name>
</gene>
<keyword evidence="1" id="KW-0812">Transmembrane</keyword>
<accession>A0A923PF77</accession>
<keyword evidence="3" id="KW-1185">Reference proteome</keyword>
<comment type="caution">
    <text evidence="2">The sequence shown here is derived from an EMBL/GenBank/DDBJ whole genome shotgun (WGS) entry which is preliminary data.</text>
</comment>
<sequence length="45" mass="5225">MATKSKIQRNKKPVNPEDARQIKRFFIITGICVVLLLILIYSFFA</sequence>
<evidence type="ECO:0000256" key="1">
    <source>
        <dbReference type="SAM" id="Phobius"/>
    </source>
</evidence>
<dbReference type="EMBL" id="JACSIT010000050">
    <property type="protein sequence ID" value="MBC6993023.1"/>
    <property type="molecule type" value="Genomic_DNA"/>
</dbReference>
<evidence type="ECO:0000313" key="2">
    <source>
        <dbReference type="EMBL" id="MBC6993023.1"/>
    </source>
</evidence>
<dbReference type="Proteomes" id="UP000650081">
    <property type="component" value="Unassembled WGS sequence"/>
</dbReference>
<reference evidence="2" key="1">
    <citation type="submission" date="2020-08" db="EMBL/GenBank/DDBJ databases">
        <title>Lewinella bacteria from marine environments.</title>
        <authorList>
            <person name="Zhong Y."/>
        </authorList>
    </citation>
    <scope>NUCLEOTIDE SEQUENCE</scope>
    <source>
        <strain evidence="2">KCTC 42187</strain>
    </source>
</reference>
<dbReference type="AlphaFoldDB" id="A0A923PF77"/>
<proteinExistence type="predicted"/>
<keyword evidence="1" id="KW-1133">Transmembrane helix</keyword>
<protein>
    <submittedName>
        <fullName evidence="2">Uncharacterized protein</fullName>
    </submittedName>
</protein>
<organism evidence="2 3">
    <name type="scientific">Neolewinella lacunae</name>
    <dbReference type="NCBI Taxonomy" id="1517758"/>
    <lineage>
        <taxon>Bacteria</taxon>
        <taxon>Pseudomonadati</taxon>
        <taxon>Bacteroidota</taxon>
        <taxon>Saprospiria</taxon>
        <taxon>Saprospirales</taxon>
        <taxon>Lewinellaceae</taxon>
        <taxon>Neolewinella</taxon>
    </lineage>
</organism>